<keyword evidence="1" id="KW-0812">Transmembrane</keyword>
<proteinExistence type="predicted"/>
<reference evidence="2 3" key="1">
    <citation type="submission" date="2020-08" db="EMBL/GenBank/DDBJ databases">
        <title>Genomic Encyclopedia of Type Strains, Phase IV (KMG-IV): sequencing the most valuable type-strain genomes for metagenomic binning, comparative biology and taxonomic classification.</title>
        <authorList>
            <person name="Goeker M."/>
        </authorList>
    </citation>
    <scope>NUCLEOTIDE SEQUENCE [LARGE SCALE GENOMIC DNA]</scope>
    <source>
        <strain evidence="2 3">DSM 102238</strain>
    </source>
</reference>
<keyword evidence="3" id="KW-1185">Reference proteome</keyword>
<accession>A0A7W6EGI6</accession>
<keyword evidence="1" id="KW-0472">Membrane</keyword>
<evidence type="ECO:0000313" key="2">
    <source>
        <dbReference type="EMBL" id="MBB3998340.1"/>
    </source>
</evidence>
<name>A0A7W6EGI6_9HYPH</name>
<dbReference type="AlphaFoldDB" id="A0A7W6EGI6"/>
<dbReference type="RefSeq" id="WP_183199869.1">
    <property type="nucleotide sequence ID" value="NZ_JACIEK010000004.1"/>
</dbReference>
<sequence>MKTPTETAAKPVRKPRRLMIGLTLAGVTAVAATTGGYFALGSAGAETPDAVVAAAIPVPMPVAVLEERAPTKAADYQIVSIYGDEAILAVGSNLLRVKAGSLAPGLGTVTAIEPRADGGGSVIGTDATLSTS</sequence>
<dbReference type="EMBL" id="JACIEK010000004">
    <property type="protein sequence ID" value="MBB3998340.1"/>
    <property type="molecule type" value="Genomic_DNA"/>
</dbReference>
<comment type="caution">
    <text evidence="2">The sequence shown here is derived from an EMBL/GenBank/DDBJ whole genome shotgun (WGS) entry which is preliminary data.</text>
</comment>
<protein>
    <submittedName>
        <fullName evidence="2">Uncharacterized protein</fullName>
    </submittedName>
</protein>
<organism evidence="2 3">
    <name type="scientific">Aureimonas pseudogalii</name>
    <dbReference type="NCBI Taxonomy" id="1744844"/>
    <lineage>
        <taxon>Bacteria</taxon>
        <taxon>Pseudomonadati</taxon>
        <taxon>Pseudomonadota</taxon>
        <taxon>Alphaproteobacteria</taxon>
        <taxon>Hyphomicrobiales</taxon>
        <taxon>Aurantimonadaceae</taxon>
        <taxon>Aureimonas</taxon>
    </lineage>
</organism>
<feature type="transmembrane region" description="Helical" evidence="1">
    <location>
        <begin position="20"/>
        <end position="40"/>
    </location>
</feature>
<evidence type="ECO:0000256" key="1">
    <source>
        <dbReference type="SAM" id="Phobius"/>
    </source>
</evidence>
<evidence type="ECO:0000313" key="3">
    <source>
        <dbReference type="Proteomes" id="UP000542776"/>
    </source>
</evidence>
<keyword evidence="1" id="KW-1133">Transmembrane helix</keyword>
<gene>
    <name evidence="2" type="ORF">GGR04_002179</name>
</gene>
<dbReference type="Proteomes" id="UP000542776">
    <property type="component" value="Unassembled WGS sequence"/>
</dbReference>